<accession>A0A0A3J4J6</accession>
<dbReference type="Pfam" id="PF07969">
    <property type="entry name" value="Amidohydro_3"/>
    <property type="match status" value="1"/>
</dbReference>
<keyword evidence="2" id="KW-0378">Hydrolase</keyword>
<dbReference type="NCBIfam" id="NF005312">
    <property type="entry name" value="PRK06846.1"/>
    <property type="match status" value="1"/>
</dbReference>
<dbReference type="SUPFAM" id="SSF51556">
    <property type="entry name" value="Metallo-dependent hydrolases"/>
    <property type="match status" value="1"/>
</dbReference>
<evidence type="ECO:0000313" key="5">
    <source>
        <dbReference type="Proteomes" id="UP000030437"/>
    </source>
</evidence>
<sequence>MCVSSTYWLTNTRLETGYQIDEGIVTGTNSENFHLLIENKKIAKIIPSSEKIADDLPRTDAKQLLALPSFVEKHCHLDKTLLGDRWRPVTPVRNIFERLDIEKEVLPSLDTATQERAELLLETYVAYGVTHVRTHVDIYPEIGLKNLENVQKALRTFEGKLTYEIVAFPQHGLLRTDSRDLVREALKSGASFVGGVDPATVDGDIEASLKAMVELAVEGNAGIDLHLHDPNHLGIFTIKRLAQLTKEAGLQGKVAISHAFGLGDIPLTQAEEMADLLADAGITIISSIPINRKFPPMGLLRKHGVPVAVGCDNIFDVWSPFGNGDILERVGRLAEISHWVDERSLSQALYYITGGKTTLDQEGRQVWPKIGDEANLVLVEASCSAEAVARRSRRAATIFNGELTSGSLGAY</sequence>
<dbReference type="EMBL" id="JPVP01000060">
    <property type="protein sequence ID" value="KGR81977.1"/>
    <property type="molecule type" value="Genomic_DNA"/>
</dbReference>
<dbReference type="AlphaFoldDB" id="A0A0A3J4J6"/>
<dbReference type="Proteomes" id="UP000030437">
    <property type="component" value="Unassembled WGS sequence"/>
</dbReference>
<dbReference type="InterPro" id="IPR013108">
    <property type="entry name" value="Amidohydro_3"/>
</dbReference>
<dbReference type="PANTHER" id="PTHR32027:SF9">
    <property type="entry name" value="BLL3847 PROTEIN"/>
    <property type="match status" value="1"/>
</dbReference>
<keyword evidence="5" id="KW-1185">Reference proteome</keyword>
<protein>
    <submittedName>
        <fullName evidence="4">Deaminase</fullName>
    </submittedName>
</protein>
<dbReference type="InterPro" id="IPR052349">
    <property type="entry name" value="Metallo-hydrolase_Enzymes"/>
</dbReference>
<dbReference type="InterPro" id="IPR011059">
    <property type="entry name" value="Metal-dep_hydrolase_composite"/>
</dbReference>
<organism evidence="4 5">
    <name type="scientific">Lysinibacillus odysseyi 34hs-1 = NBRC 100172</name>
    <dbReference type="NCBI Taxonomy" id="1220589"/>
    <lineage>
        <taxon>Bacteria</taxon>
        <taxon>Bacillati</taxon>
        <taxon>Bacillota</taxon>
        <taxon>Bacilli</taxon>
        <taxon>Bacillales</taxon>
        <taxon>Bacillaceae</taxon>
        <taxon>Lysinibacillus</taxon>
    </lineage>
</organism>
<dbReference type="CDD" id="cd01293">
    <property type="entry name" value="Bact_CD"/>
    <property type="match status" value="1"/>
</dbReference>
<dbReference type="STRING" id="1220589.CD32_22025"/>
<dbReference type="Gene3D" id="3.20.20.140">
    <property type="entry name" value="Metal-dependent hydrolases"/>
    <property type="match status" value="1"/>
</dbReference>
<evidence type="ECO:0000256" key="1">
    <source>
        <dbReference type="ARBA" id="ARBA00022723"/>
    </source>
</evidence>
<name>A0A0A3J4J6_9BACI</name>
<gene>
    <name evidence="4" type="ORF">CD32_22025</name>
</gene>
<dbReference type="GO" id="GO:0019239">
    <property type="term" value="F:deaminase activity"/>
    <property type="evidence" value="ECO:0007669"/>
    <property type="project" value="UniProtKB-ARBA"/>
</dbReference>
<dbReference type="InterPro" id="IPR032466">
    <property type="entry name" value="Metal_Hydrolase"/>
</dbReference>
<dbReference type="GO" id="GO:0016814">
    <property type="term" value="F:hydrolase activity, acting on carbon-nitrogen (but not peptide) bonds, in cyclic amidines"/>
    <property type="evidence" value="ECO:0007669"/>
    <property type="project" value="TreeGrafter"/>
</dbReference>
<dbReference type="eggNOG" id="COG0402">
    <property type="taxonomic scope" value="Bacteria"/>
</dbReference>
<keyword evidence="1" id="KW-0479">Metal-binding</keyword>
<reference evidence="4 5" key="1">
    <citation type="submission" date="2014-02" db="EMBL/GenBank/DDBJ databases">
        <title>Draft genome sequence of Lysinibacillus odysseyi NBRC 100172.</title>
        <authorList>
            <person name="Zhang F."/>
            <person name="Wang G."/>
            <person name="Zhang L."/>
        </authorList>
    </citation>
    <scope>NUCLEOTIDE SEQUENCE [LARGE SCALE GENOMIC DNA]</scope>
    <source>
        <strain evidence="4 5">NBRC 100172</strain>
    </source>
</reference>
<evidence type="ECO:0000256" key="2">
    <source>
        <dbReference type="ARBA" id="ARBA00022801"/>
    </source>
</evidence>
<dbReference type="GO" id="GO:0046872">
    <property type="term" value="F:metal ion binding"/>
    <property type="evidence" value="ECO:0007669"/>
    <property type="project" value="UniProtKB-KW"/>
</dbReference>
<dbReference type="FunFam" id="3.20.20.140:FF:000019">
    <property type="entry name" value="Cytosine deaminase"/>
    <property type="match status" value="1"/>
</dbReference>
<feature type="domain" description="Amidohydrolase 3" evidence="3">
    <location>
        <begin position="115"/>
        <end position="402"/>
    </location>
</feature>
<evidence type="ECO:0000259" key="3">
    <source>
        <dbReference type="Pfam" id="PF07969"/>
    </source>
</evidence>
<proteinExistence type="predicted"/>
<comment type="caution">
    <text evidence="4">The sequence shown here is derived from an EMBL/GenBank/DDBJ whole genome shotgun (WGS) entry which is preliminary data.</text>
</comment>
<dbReference type="PANTHER" id="PTHR32027">
    <property type="entry name" value="CYTOSINE DEAMINASE"/>
    <property type="match status" value="1"/>
</dbReference>
<dbReference type="SUPFAM" id="SSF51338">
    <property type="entry name" value="Composite domain of metallo-dependent hydrolases"/>
    <property type="match status" value="1"/>
</dbReference>
<evidence type="ECO:0000313" key="4">
    <source>
        <dbReference type="EMBL" id="KGR81977.1"/>
    </source>
</evidence>
<dbReference type="Gene3D" id="2.30.40.10">
    <property type="entry name" value="Urease, subunit C, domain 1"/>
    <property type="match status" value="1"/>
</dbReference>